<comment type="caution">
    <text evidence="9">The sequence shown here is derived from an EMBL/GenBank/DDBJ whole genome shotgun (WGS) entry which is preliminary data.</text>
</comment>
<feature type="domain" description="RNA polymerase sigma-70 region 2" evidence="7">
    <location>
        <begin position="22"/>
        <end position="87"/>
    </location>
</feature>
<dbReference type="InterPro" id="IPR036388">
    <property type="entry name" value="WH-like_DNA-bd_sf"/>
</dbReference>
<keyword evidence="10" id="KW-1185">Reference proteome</keyword>
<reference evidence="9" key="1">
    <citation type="journal article" date="2014" name="Int. J. Syst. Evol. Microbiol.">
        <title>Complete genome sequence of Corynebacterium casei LMG S-19264T (=DSM 44701T), isolated from a smear-ripened cheese.</title>
        <authorList>
            <consortium name="US DOE Joint Genome Institute (JGI-PGF)"/>
            <person name="Walter F."/>
            <person name="Albersmeier A."/>
            <person name="Kalinowski J."/>
            <person name="Ruckert C."/>
        </authorList>
    </citation>
    <scope>NUCLEOTIDE SEQUENCE</scope>
    <source>
        <strain evidence="9">CGMCC 1.15958</strain>
    </source>
</reference>
<dbReference type="Gene3D" id="1.10.1740.10">
    <property type="match status" value="1"/>
</dbReference>
<dbReference type="Pfam" id="PF08281">
    <property type="entry name" value="Sigma70_r4_2"/>
    <property type="match status" value="1"/>
</dbReference>
<protein>
    <recommendedName>
        <fullName evidence="6">RNA polymerase sigma factor</fullName>
    </recommendedName>
</protein>
<feature type="domain" description="RNA polymerase sigma factor 70 region 4 type 2" evidence="8">
    <location>
        <begin position="117"/>
        <end position="167"/>
    </location>
</feature>
<dbReference type="GO" id="GO:0016987">
    <property type="term" value="F:sigma factor activity"/>
    <property type="evidence" value="ECO:0007669"/>
    <property type="project" value="UniProtKB-KW"/>
</dbReference>
<dbReference type="InterPro" id="IPR013325">
    <property type="entry name" value="RNA_pol_sigma_r2"/>
</dbReference>
<evidence type="ECO:0000313" key="9">
    <source>
        <dbReference type="EMBL" id="GGD63785.1"/>
    </source>
</evidence>
<sequence length="183" mass="21243">MYSEQELIQACIRQERPAQRQLYERFASKLFATAMRYMKNRSDAEDVLQDSFIKIYQKIDSFRFDCPLEAWLRKIVVNTALKQLQSQPNYMEHTDSQLISDEVEQDEFTLSGFEFTQLMEIVQSLPDGCRTIFNLYAIEGYQHNEIANMLGVTEGTSKSQYSRARTLLQAKLKAMGIAPKAMK</sequence>
<gene>
    <name evidence="9" type="ORF">GCM10011514_29760</name>
</gene>
<evidence type="ECO:0000256" key="2">
    <source>
        <dbReference type="ARBA" id="ARBA00023015"/>
    </source>
</evidence>
<dbReference type="PANTHER" id="PTHR43133">
    <property type="entry name" value="RNA POLYMERASE ECF-TYPE SIGMA FACTO"/>
    <property type="match status" value="1"/>
</dbReference>
<evidence type="ECO:0000256" key="1">
    <source>
        <dbReference type="ARBA" id="ARBA00010641"/>
    </source>
</evidence>
<name>A0A916YWZ9_9BACT</name>
<evidence type="ECO:0000313" key="10">
    <source>
        <dbReference type="Proteomes" id="UP000609064"/>
    </source>
</evidence>
<dbReference type="SUPFAM" id="SSF88659">
    <property type="entry name" value="Sigma3 and sigma4 domains of RNA polymerase sigma factors"/>
    <property type="match status" value="1"/>
</dbReference>
<evidence type="ECO:0000256" key="5">
    <source>
        <dbReference type="ARBA" id="ARBA00023163"/>
    </source>
</evidence>
<dbReference type="InterPro" id="IPR013324">
    <property type="entry name" value="RNA_pol_sigma_r3/r4-like"/>
</dbReference>
<evidence type="ECO:0000256" key="4">
    <source>
        <dbReference type="ARBA" id="ARBA00023125"/>
    </source>
</evidence>
<keyword evidence="4 6" id="KW-0238">DNA-binding</keyword>
<dbReference type="InterPro" id="IPR007627">
    <property type="entry name" value="RNA_pol_sigma70_r2"/>
</dbReference>
<dbReference type="AlphaFoldDB" id="A0A916YWZ9"/>
<dbReference type="SUPFAM" id="SSF88946">
    <property type="entry name" value="Sigma2 domain of RNA polymerase sigma factors"/>
    <property type="match status" value="1"/>
</dbReference>
<dbReference type="PROSITE" id="PS01063">
    <property type="entry name" value="SIGMA70_ECF"/>
    <property type="match status" value="1"/>
</dbReference>
<dbReference type="Proteomes" id="UP000609064">
    <property type="component" value="Unassembled WGS sequence"/>
</dbReference>
<evidence type="ECO:0000256" key="3">
    <source>
        <dbReference type="ARBA" id="ARBA00023082"/>
    </source>
</evidence>
<evidence type="ECO:0000256" key="6">
    <source>
        <dbReference type="RuleBase" id="RU000716"/>
    </source>
</evidence>
<dbReference type="InterPro" id="IPR014284">
    <property type="entry name" value="RNA_pol_sigma-70_dom"/>
</dbReference>
<dbReference type="GO" id="GO:0003677">
    <property type="term" value="F:DNA binding"/>
    <property type="evidence" value="ECO:0007669"/>
    <property type="project" value="UniProtKB-KW"/>
</dbReference>
<dbReference type="RefSeq" id="WP_188766896.1">
    <property type="nucleotide sequence ID" value="NZ_BMKK01000005.1"/>
</dbReference>
<dbReference type="PANTHER" id="PTHR43133:SF46">
    <property type="entry name" value="RNA POLYMERASE SIGMA-70 FACTOR ECF SUBFAMILY"/>
    <property type="match status" value="1"/>
</dbReference>
<evidence type="ECO:0000259" key="8">
    <source>
        <dbReference type="Pfam" id="PF08281"/>
    </source>
</evidence>
<dbReference type="Pfam" id="PF04542">
    <property type="entry name" value="Sigma70_r2"/>
    <property type="match status" value="1"/>
</dbReference>
<reference evidence="9" key="2">
    <citation type="submission" date="2020-09" db="EMBL/GenBank/DDBJ databases">
        <authorList>
            <person name="Sun Q."/>
            <person name="Zhou Y."/>
        </authorList>
    </citation>
    <scope>NUCLEOTIDE SEQUENCE</scope>
    <source>
        <strain evidence="9">CGMCC 1.15958</strain>
    </source>
</reference>
<keyword evidence="5 6" id="KW-0804">Transcription</keyword>
<evidence type="ECO:0000259" key="7">
    <source>
        <dbReference type="Pfam" id="PF04542"/>
    </source>
</evidence>
<dbReference type="GO" id="GO:0006352">
    <property type="term" value="P:DNA-templated transcription initiation"/>
    <property type="evidence" value="ECO:0007669"/>
    <property type="project" value="InterPro"/>
</dbReference>
<comment type="similarity">
    <text evidence="1 6">Belongs to the sigma-70 factor family. ECF subfamily.</text>
</comment>
<accession>A0A916YWZ9</accession>
<keyword evidence="3 6" id="KW-0731">Sigma factor</keyword>
<dbReference type="Gene3D" id="1.10.10.10">
    <property type="entry name" value="Winged helix-like DNA-binding domain superfamily/Winged helix DNA-binding domain"/>
    <property type="match status" value="1"/>
</dbReference>
<dbReference type="InterPro" id="IPR039425">
    <property type="entry name" value="RNA_pol_sigma-70-like"/>
</dbReference>
<dbReference type="InterPro" id="IPR000838">
    <property type="entry name" value="RNA_pol_sigma70_ECF_CS"/>
</dbReference>
<proteinExistence type="inferred from homology"/>
<organism evidence="9 10">
    <name type="scientific">Emticicia aquatilis</name>
    <dbReference type="NCBI Taxonomy" id="1537369"/>
    <lineage>
        <taxon>Bacteria</taxon>
        <taxon>Pseudomonadati</taxon>
        <taxon>Bacteroidota</taxon>
        <taxon>Cytophagia</taxon>
        <taxon>Cytophagales</taxon>
        <taxon>Leadbetterellaceae</taxon>
        <taxon>Emticicia</taxon>
    </lineage>
</organism>
<dbReference type="NCBIfam" id="TIGR02937">
    <property type="entry name" value="sigma70-ECF"/>
    <property type="match status" value="1"/>
</dbReference>
<dbReference type="EMBL" id="BMKK01000005">
    <property type="protein sequence ID" value="GGD63785.1"/>
    <property type="molecule type" value="Genomic_DNA"/>
</dbReference>
<dbReference type="InterPro" id="IPR013249">
    <property type="entry name" value="RNA_pol_sigma70_r4_t2"/>
</dbReference>
<keyword evidence="2 6" id="KW-0805">Transcription regulation</keyword>